<feature type="region of interest" description="Disordered" evidence="1">
    <location>
        <begin position="139"/>
        <end position="165"/>
    </location>
</feature>
<reference evidence="4" key="1">
    <citation type="journal article" date="2014" name="Int. J. Syst. Evol. Microbiol.">
        <title>Complete genome sequence of Corynebacterium casei LMG S-19264T (=DSM 44701T), isolated from a smear-ripened cheese.</title>
        <authorList>
            <consortium name="US DOE Joint Genome Institute (JGI-PGF)"/>
            <person name="Walter F."/>
            <person name="Albersmeier A."/>
            <person name="Kalinowski J."/>
            <person name="Ruckert C."/>
        </authorList>
    </citation>
    <scope>NUCLEOTIDE SEQUENCE</scope>
    <source>
        <strain evidence="4">CGMCC 1.10749</strain>
    </source>
</reference>
<dbReference type="InterPro" id="IPR006119">
    <property type="entry name" value="Resolv_N"/>
</dbReference>
<dbReference type="CDD" id="cd00338">
    <property type="entry name" value="Ser_Recombinase"/>
    <property type="match status" value="1"/>
</dbReference>
<dbReference type="AlphaFoldDB" id="A0A8H9FY98"/>
<dbReference type="Pfam" id="PF13408">
    <property type="entry name" value="Zn_ribbon_recom"/>
    <property type="match status" value="1"/>
</dbReference>
<dbReference type="GO" id="GO:0003677">
    <property type="term" value="F:DNA binding"/>
    <property type="evidence" value="ECO:0007669"/>
    <property type="project" value="InterPro"/>
</dbReference>
<dbReference type="InterPro" id="IPR050639">
    <property type="entry name" value="SSR_resolvase"/>
</dbReference>
<gene>
    <name evidence="4" type="ORF">GCM10011314_30430</name>
</gene>
<dbReference type="Gene3D" id="3.40.50.1390">
    <property type="entry name" value="Resolvase, N-terminal catalytic domain"/>
    <property type="match status" value="1"/>
</dbReference>
<dbReference type="EMBL" id="BMEA01000004">
    <property type="protein sequence ID" value="GGB88552.1"/>
    <property type="molecule type" value="Genomic_DNA"/>
</dbReference>
<dbReference type="PROSITE" id="PS51736">
    <property type="entry name" value="RECOMBINASES_3"/>
    <property type="match status" value="1"/>
</dbReference>
<evidence type="ECO:0000256" key="1">
    <source>
        <dbReference type="SAM" id="MobiDB-lite"/>
    </source>
</evidence>
<dbReference type="RefSeq" id="WP_198030733.1">
    <property type="nucleotide sequence ID" value="NZ_BMEA01000004.1"/>
</dbReference>
<dbReference type="PANTHER" id="PTHR30461">
    <property type="entry name" value="DNA-INVERTASE FROM LAMBDOID PROPHAGE"/>
    <property type="match status" value="1"/>
</dbReference>
<accession>A0A8H9FY98</accession>
<dbReference type="SMART" id="SM00857">
    <property type="entry name" value="Resolvase"/>
    <property type="match status" value="1"/>
</dbReference>
<dbReference type="InterPro" id="IPR025827">
    <property type="entry name" value="Zn_ribbon_recom_dom"/>
</dbReference>
<dbReference type="PANTHER" id="PTHR30461:SF23">
    <property type="entry name" value="DNA RECOMBINASE-RELATED"/>
    <property type="match status" value="1"/>
</dbReference>
<dbReference type="SUPFAM" id="SSF53041">
    <property type="entry name" value="Resolvase-like"/>
    <property type="match status" value="1"/>
</dbReference>
<feature type="domain" description="Resolvase/invertase-type recombinase catalytic" evidence="2">
    <location>
        <begin position="6"/>
        <end position="154"/>
    </location>
</feature>
<protein>
    <submittedName>
        <fullName evidence="4">Serine recombinase</fullName>
    </submittedName>
</protein>
<feature type="domain" description="Recombinase" evidence="3">
    <location>
        <begin position="165"/>
        <end position="268"/>
    </location>
</feature>
<dbReference type="Pfam" id="PF00239">
    <property type="entry name" value="Resolvase"/>
    <property type="match status" value="1"/>
</dbReference>
<dbReference type="Proteomes" id="UP000628079">
    <property type="component" value="Unassembled WGS sequence"/>
</dbReference>
<name>A0A8H9FY98_9MICO</name>
<evidence type="ECO:0000313" key="4">
    <source>
        <dbReference type="EMBL" id="GGB88552.1"/>
    </source>
</evidence>
<feature type="region of interest" description="Disordered" evidence="1">
    <location>
        <begin position="394"/>
        <end position="460"/>
    </location>
</feature>
<feature type="compositionally biased region" description="Polar residues" evidence="1">
    <location>
        <begin position="412"/>
        <end position="444"/>
    </location>
</feature>
<organism evidence="4 5">
    <name type="scientific">Knoellia flava</name>
    <dbReference type="NCBI Taxonomy" id="913969"/>
    <lineage>
        <taxon>Bacteria</taxon>
        <taxon>Bacillati</taxon>
        <taxon>Actinomycetota</taxon>
        <taxon>Actinomycetes</taxon>
        <taxon>Micrococcales</taxon>
        <taxon>Intrasporangiaceae</taxon>
        <taxon>Knoellia</taxon>
    </lineage>
</organism>
<dbReference type="InterPro" id="IPR011109">
    <property type="entry name" value="DNA_bind_recombinase_dom"/>
</dbReference>
<dbReference type="InterPro" id="IPR036162">
    <property type="entry name" value="Resolvase-like_N_sf"/>
</dbReference>
<dbReference type="GO" id="GO:0000150">
    <property type="term" value="F:DNA strand exchange activity"/>
    <property type="evidence" value="ECO:0007669"/>
    <property type="project" value="InterPro"/>
</dbReference>
<comment type="caution">
    <text evidence="4">The sequence shown here is derived from an EMBL/GenBank/DDBJ whole genome shotgun (WGS) entry which is preliminary data.</text>
</comment>
<dbReference type="PROSITE" id="PS51737">
    <property type="entry name" value="RECOMBINASE_DNA_BIND"/>
    <property type="match status" value="1"/>
</dbReference>
<evidence type="ECO:0000259" key="3">
    <source>
        <dbReference type="PROSITE" id="PS51737"/>
    </source>
</evidence>
<evidence type="ECO:0000313" key="5">
    <source>
        <dbReference type="Proteomes" id="UP000628079"/>
    </source>
</evidence>
<reference evidence="4" key="2">
    <citation type="submission" date="2020-09" db="EMBL/GenBank/DDBJ databases">
        <authorList>
            <person name="Sun Q."/>
            <person name="Zhou Y."/>
        </authorList>
    </citation>
    <scope>NUCLEOTIDE SEQUENCE</scope>
    <source>
        <strain evidence="4">CGMCC 1.10749</strain>
    </source>
</reference>
<dbReference type="InterPro" id="IPR038109">
    <property type="entry name" value="DNA_bind_recomb_sf"/>
</dbReference>
<dbReference type="Gene3D" id="3.90.1750.20">
    <property type="entry name" value="Putative Large Serine Recombinase, Chain B, Domain 2"/>
    <property type="match status" value="1"/>
</dbReference>
<dbReference type="Pfam" id="PF07508">
    <property type="entry name" value="Recombinase"/>
    <property type="match status" value="1"/>
</dbReference>
<proteinExistence type="predicted"/>
<evidence type="ECO:0000259" key="2">
    <source>
        <dbReference type="PROSITE" id="PS51736"/>
    </source>
</evidence>
<sequence length="460" mass="50164">MTTVRSAAVYARISSDQEGAGLGVGRQVQDCRALAERLGWPVGEVYEDNDFSAYSGKRRPAYVRMLDDLRDGTRDAVIVYHVDRLTRRPIELEEFVATLDAARIRHVRFVVGDSDMMTGDGLMVIRMLSAVAANESATKSRRIRRKNEQRAAAGLPHAGGSRARPFGYERDKVTIREDEAAVVRTLVERFCAGESLRSLTVWLDAQGVRTICGGLWKTQTLRTLITSPRIAGLREHREQVGGPAVWEGIITPEQRDEVLAVMSTKQITGRRAPRRYLLSGLLRCGKCGNRLYSAARQSTRRYVCQKGPDHGGCGQLSVVAPPVEQLIADAVLIRLASSEFSDALAGRAAASAETAQLAEQVTADRAQLDELADLYAARTITAAEWARAREGIDTDYATPNDDSPEPPAATPSRGSTPATTSPRSGATSTSTVSTPWSLQSWTMPSSPPESLEPNAWTQPE</sequence>